<protein>
    <submittedName>
        <fullName evidence="1">Uncharacterized protein</fullName>
    </submittedName>
</protein>
<reference evidence="1 2" key="1">
    <citation type="journal article" date="2021" name="Commun. Biol.">
        <title>The genome of Shorea leprosula (Dipterocarpaceae) highlights the ecological relevance of drought in aseasonal tropical rainforests.</title>
        <authorList>
            <person name="Ng K.K.S."/>
            <person name="Kobayashi M.J."/>
            <person name="Fawcett J.A."/>
            <person name="Hatakeyama M."/>
            <person name="Paape T."/>
            <person name="Ng C.H."/>
            <person name="Ang C.C."/>
            <person name="Tnah L.H."/>
            <person name="Lee C.T."/>
            <person name="Nishiyama T."/>
            <person name="Sese J."/>
            <person name="O'Brien M.J."/>
            <person name="Copetti D."/>
            <person name="Mohd Noor M.I."/>
            <person name="Ong R.C."/>
            <person name="Putra M."/>
            <person name="Sireger I.Z."/>
            <person name="Indrioko S."/>
            <person name="Kosugi Y."/>
            <person name="Izuno A."/>
            <person name="Isagi Y."/>
            <person name="Lee S.L."/>
            <person name="Shimizu K.K."/>
        </authorList>
    </citation>
    <scope>NUCLEOTIDE SEQUENCE [LARGE SCALE GENOMIC DNA]</scope>
    <source>
        <strain evidence="1">214</strain>
    </source>
</reference>
<proteinExistence type="predicted"/>
<evidence type="ECO:0000313" key="2">
    <source>
        <dbReference type="Proteomes" id="UP001054252"/>
    </source>
</evidence>
<dbReference type="AlphaFoldDB" id="A0AAV5ITN2"/>
<organism evidence="1 2">
    <name type="scientific">Rubroshorea leprosula</name>
    <dbReference type="NCBI Taxonomy" id="152421"/>
    <lineage>
        <taxon>Eukaryota</taxon>
        <taxon>Viridiplantae</taxon>
        <taxon>Streptophyta</taxon>
        <taxon>Embryophyta</taxon>
        <taxon>Tracheophyta</taxon>
        <taxon>Spermatophyta</taxon>
        <taxon>Magnoliopsida</taxon>
        <taxon>eudicotyledons</taxon>
        <taxon>Gunneridae</taxon>
        <taxon>Pentapetalae</taxon>
        <taxon>rosids</taxon>
        <taxon>malvids</taxon>
        <taxon>Malvales</taxon>
        <taxon>Dipterocarpaceae</taxon>
        <taxon>Rubroshorea</taxon>
    </lineage>
</organism>
<sequence>MLHMPNLSLIPHFQHQNVRIDLQTPICLRDTRDLAAEIFLSYIISLVQDAPLMSCTSINTS</sequence>
<dbReference type="EMBL" id="BPVZ01000018">
    <property type="protein sequence ID" value="GKV02190.1"/>
    <property type="molecule type" value="Genomic_DNA"/>
</dbReference>
<name>A0AAV5ITN2_9ROSI</name>
<accession>A0AAV5ITN2</accession>
<dbReference type="Proteomes" id="UP001054252">
    <property type="component" value="Unassembled WGS sequence"/>
</dbReference>
<keyword evidence="2" id="KW-1185">Reference proteome</keyword>
<evidence type="ECO:0000313" key="1">
    <source>
        <dbReference type="EMBL" id="GKV02190.1"/>
    </source>
</evidence>
<comment type="caution">
    <text evidence="1">The sequence shown here is derived from an EMBL/GenBank/DDBJ whole genome shotgun (WGS) entry which is preliminary data.</text>
</comment>
<gene>
    <name evidence="1" type="ORF">SLEP1_g14653</name>
</gene>